<gene>
    <name evidence="2" type="ORF">PtA15_6A711</name>
</gene>
<dbReference type="EMBL" id="CP110426">
    <property type="protein sequence ID" value="WAQ86081.1"/>
    <property type="molecule type" value="Genomic_DNA"/>
</dbReference>
<dbReference type="GeneID" id="77811341"/>
<reference evidence="2" key="1">
    <citation type="submission" date="2022-10" db="EMBL/GenBank/DDBJ databases">
        <title>Puccinia triticina Genome sequencing and assembly.</title>
        <authorList>
            <person name="Li C."/>
        </authorList>
    </citation>
    <scope>NUCLEOTIDE SEQUENCE</scope>
    <source>
        <strain evidence="2">Pt15</strain>
    </source>
</reference>
<proteinExistence type="predicted"/>
<name>A0ABY7CPL9_9BASI</name>
<dbReference type="Proteomes" id="UP001164743">
    <property type="component" value="Chromosome 6A"/>
</dbReference>
<accession>A0ABY7CPL9</accession>
<protein>
    <submittedName>
        <fullName evidence="2">Uncharacterized protein</fullName>
    </submittedName>
</protein>
<evidence type="ECO:0000313" key="3">
    <source>
        <dbReference type="Proteomes" id="UP001164743"/>
    </source>
</evidence>
<keyword evidence="3" id="KW-1185">Reference proteome</keyword>
<evidence type="ECO:0000256" key="1">
    <source>
        <dbReference type="SAM" id="MobiDB-lite"/>
    </source>
</evidence>
<dbReference type="RefSeq" id="XP_053021636.1">
    <property type="nucleotide sequence ID" value="XM_053170446.1"/>
</dbReference>
<evidence type="ECO:0000313" key="2">
    <source>
        <dbReference type="EMBL" id="WAQ86081.1"/>
    </source>
</evidence>
<sequence>MPSSRLLTAPQGSQLSGGVRIWVQTRTHSSVVGKIGIFMGTPSPAVRMKQVDIPGLVSSVSRMLSIAASSACASRHLMTASPNRLALPPTSPQNTAIFQRDPSECSVPWLDQLTRSQSPSDRLQAFGFRSQYTPKEAAGRRPPAEKRKTQSPSTSATAPQRARHRYPGRQEKN</sequence>
<organism evidence="2 3">
    <name type="scientific">Puccinia triticina</name>
    <dbReference type="NCBI Taxonomy" id="208348"/>
    <lineage>
        <taxon>Eukaryota</taxon>
        <taxon>Fungi</taxon>
        <taxon>Dikarya</taxon>
        <taxon>Basidiomycota</taxon>
        <taxon>Pucciniomycotina</taxon>
        <taxon>Pucciniomycetes</taxon>
        <taxon>Pucciniales</taxon>
        <taxon>Pucciniaceae</taxon>
        <taxon>Puccinia</taxon>
    </lineage>
</organism>
<feature type="region of interest" description="Disordered" evidence="1">
    <location>
        <begin position="116"/>
        <end position="173"/>
    </location>
</feature>
<feature type="compositionally biased region" description="Basic and acidic residues" evidence="1">
    <location>
        <begin position="137"/>
        <end position="148"/>
    </location>
</feature>